<comment type="caution">
    <text evidence="2">The sequence shown here is derived from an EMBL/GenBank/DDBJ whole genome shotgun (WGS) entry which is preliminary data.</text>
</comment>
<name>A0ABX4IVZ6_9HYPH</name>
<feature type="compositionally biased region" description="Basic and acidic residues" evidence="1">
    <location>
        <begin position="1"/>
        <end position="12"/>
    </location>
</feature>
<keyword evidence="3" id="KW-1185">Reference proteome</keyword>
<sequence>MNRTRRGGDRRNGIPVQRRKPILRPRQQQMTPAEAAPLSIRGLGAMSGRLPRCSRSIFFAWRSQRLPVMDSETRMHHWLELPSSTVSAVIWGNAAGKWNAA</sequence>
<evidence type="ECO:0000256" key="1">
    <source>
        <dbReference type="SAM" id="MobiDB-lite"/>
    </source>
</evidence>
<proteinExistence type="predicted"/>
<evidence type="ECO:0000313" key="2">
    <source>
        <dbReference type="EMBL" id="PDS45415.1"/>
    </source>
</evidence>
<feature type="region of interest" description="Disordered" evidence="1">
    <location>
        <begin position="1"/>
        <end position="34"/>
    </location>
</feature>
<protein>
    <submittedName>
        <fullName evidence="2">Uncharacterized protein</fullName>
    </submittedName>
</protein>
<dbReference type="EMBL" id="NWSL01000074">
    <property type="protein sequence ID" value="PDS45415.1"/>
    <property type="molecule type" value="Genomic_DNA"/>
</dbReference>
<organism evidence="2 3">
    <name type="scientific">Rhizobium anhuiense</name>
    <dbReference type="NCBI Taxonomy" id="1184720"/>
    <lineage>
        <taxon>Bacteria</taxon>
        <taxon>Pseudomonadati</taxon>
        <taxon>Pseudomonadota</taxon>
        <taxon>Alphaproteobacteria</taxon>
        <taxon>Hyphomicrobiales</taxon>
        <taxon>Rhizobiaceae</taxon>
        <taxon>Rhizobium/Agrobacterium group</taxon>
        <taxon>Rhizobium</taxon>
    </lineage>
</organism>
<dbReference type="Proteomes" id="UP000219972">
    <property type="component" value="Unassembled WGS sequence"/>
</dbReference>
<accession>A0ABX4IVZ6</accession>
<evidence type="ECO:0000313" key="3">
    <source>
        <dbReference type="Proteomes" id="UP000219972"/>
    </source>
</evidence>
<gene>
    <name evidence="2" type="ORF">CO662_36985</name>
</gene>
<reference evidence="2 3" key="1">
    <citation type="submission" date="2017-09" db="EMBL/GenBank/DDBJ databases">
        <title>Comparative genomics of rhizobia isolated from Phaseolus vulgaris in China.</title>
        <authorList>
            <person name="Tong W."/>
        </authorList>
    </citation>
    <scope>NUCLEOTIDE SEQUENCE [LARGE SCALE GENOMIC DNA]</scope>
    <source>
        <strain evidence="2 3">Y27</strain>
    </source>
</reference>